<evidence type="ECO:0000313" key="4">
    <source>
        <dbReference type="EMBL" id="KAE8283872.1"/>
    </source>
</evidence>
<dbReference type="Proteomes" id="UP000424527">
    <property type="component" value="Unassembled WGS sequence"/>
</dbReference>
<evidence type="ECO:0000256" key="3">
    <source>
        <dbReference type="SAM" id="Phobius"/>
    </source>
</evidence>
<accession>A0A6G0HXY6</accession>
<evidence type="ECO:0000256" key="2">
    <source>
        <dbReference type="SAM" id="MobiDB-lite"/>
    </source>
</evidence>
<gene>
    <name evidence="4" type="ORF">D5F01_LYC17198</name>
</gene>
<sequence>MDGHQLNNPTSDSILVTSDNQEQEISSDCIRTTKNTSCQHFGPVVGLSTLCLLLLVSCVALSVLYHNESHSRPECKSLFFDFQNISNSYLTLTEANSDLRGDNEVLKERGAWLDKQTKVLNSTSAKLMSVNLALSFESSELMKQIVNLTSTNLKLTQEHERLVLHTSKQEEEKLNMSQTIKYLVDSNAWREDEERRLSEMNSFLNDELFEVKGKNAELLEVNDGLQREIKNLNAQITDLQEQNQNLSSTVMKERQEAAGTNLPPGTG</sequence>
<comment type="caution">
    <text evidence="4">The sequence shown here is derived from an EMBL/GenBank/DDBJ whole genome shotgun (WGS) entry which is preliminary data.</text>
</comment>
<keyword evidence="3" id="KW-1133">Transmembrane helix</keyword>
<feature type="transmembrane region" description="Helical" evidence="3">
    <location>
        <begin position="41"/>
        <end position="65"/>
    </location>
</feature>
<keyword evidence="3" id="KW-0812">Transmembrane</keyword>
<dbReference type="EMBL" id="REGW02000017">
    <property type="protein sequence ID" value="KAE8283872.1"/>
    <property type="molecule type" value="Genomic_DNA"/>
</dbReference>
<keyword evidence="5" id="KW-1185">Reference proteome</keyword>
<dbReference type="AlphaFoldDB" id="A0A6G0HXY6"/>
<protein>
    <submittedName>
        <fullName evidence="4">Uncharacterized protein</fullName>
    </submittedName>
</protein>
<feature type="coiled-coil region" evidence="1">
    <location>
        <begin position="215"/>
        <end position="256"/>
    </location>
</feature>
<evidence type="ECO:0000313" key="5">
    <source>
        <dbReference type="Proteomes" id="UP000424527"/>
    </source>
</evidence>
<keyword evidence="1" id="KW-0175">Coiled coil</keyword>
<keyword evidence="3" id="KW-0472">Membrane</keyword>
<organism evidence="4 5">
    <name type="scientific">Larimichthys crocea</name>
    <name type="common">Large yellow croaker</name>
    <name type="synonym">Pseudosciaena crocea</name>
    <dbReference type="NCBI Taxonomy" id="215358"/>
    <lineage>
        <taxon>Eukaryota</taxon>
        <taxon>Metazoa</taxon>
        <taxon>Chordata</taxon>
        <taxon>Craniata</taxon>
        <taxon>Vertebrata</taxon>
        <taxon>Euteleostomi</taxon>
        <taxon>Actinopterygii</taxon>
        <taxon>Neopterygii</taxon>
        <taxon>Teleostei</taxon>
        <taxon>Neoteleostei</taxon>
        <taxon>Acanthomorphata</taxon>
        <taxon>Eupercaria</taxon>
        <taxon>Sciaenidae</taxon>
        <taxon>Larimichthys</taxon>
    </lineage>
</organism>
<name>A0A6G0HXY6_LARCR</name>
<proteinExistence type="predicted"/>
<reference evidence="4 5" key="1">
    <citation type="submission" date="2019-07" db="EMBL/GenBank/DDBJ databases">
        <title>Chromosome genome assembly for large yellow croaker.</title>
        <authorList>
            <person name="Xiao S."/>
        </authorList>
    </citation>
    <scope>NUCLEOTIDE SEQUENCE [LARGE SCALE GENOMIC DNA]</scope>
    <source>
        <strain evidence="4">JMULYC20181020</strain>
        <tissue evidence="4">Muscle</tissue>
    </source>
</reference>
<evidence type="ECO:0000256" key="1">
    <source>
        <dbReference type="SAM" id="Coils"/>
    </source>
</evidence>
<feature type="region of interest" description="Disordered" evidence="2">
    <location>
        <begin position="1"/>
        <end position="20"/>
    </location>
</feature>